<name>A0A977L2K3_9CYAN</name>
<proteinExistence type="predicted"/>
<gene>
    <name evidence="2" type="ORF">KA717_11655</name>
</gene>
<dbReference type="KEGG" id="wna:KA717_11655"/>
<dbReference type="PANTHER" id="PTHR34610">
    <property type="entry name" value="SSL7007 PROTEIN"/>
    <property type="match status" value="1"/>
</dbReference>
<dbReference type="InterPro" id="IPR029060">
    <property type="entry name" value="PIN-like_dom_sf"/>
</dbReference>
<organism evidence="2">
    <name type="scientific">Woronichinia naegeliana WA131</name>
    <dbReference type="NCBI Taxonomy" id="2824559"/>
    <lineage>
        <taxon>Bacteria</taxon>
        <taxon>Bacillati</taxon>
        <taxon>Cyanobacteriota</taxon>
        <taxon>Cyanophyceae</taxon>
        <taxon>Synechococcales</taxon>
        <taxon>Coelosphaeriaceae</taxon>
        <taxon>Woronichinia</taxon>
    </lineage>
</organism>
<reference evidence="2" key="1">
    <citation type="submission" date="2021-04" db="EMBL/GenBank/DDBJ databases">
        <title>Genome sequence of Woronichinia naegeliana from Washington state freshwater lake bloom.</title>
        <authorList>
            <person name="Dreher T.W."/>
        </authorList>
    </citation>
    <scope>NUCLEOTIDE SEQUENCE</scope>
    <source>
        <strain evidence="2">WA131</strain>
    </source>
</reference>
<dbReference type="SUPFAM" id="SSF88723">
    <property type="entry name" value="PIN domain-like"/>
    <property type="match status" value="1"/>
</dbReference>
<protein>
    <submittedName>
        <fullName evidence="2">Toxin-antitoxin system toxin component, PIN family</fullName>
    </submittedName>
</protein>
<evidence type="ECO:0000259" key="1">
    <source>
        <dbReference type="SMART" id="SM00670"/>
    </source>
</evidence>
<dbReference type="NCBIfam" id="TIGR00305">
    <property type="entry name" value="putative toxin-antitoxin system toxin component, PIN family"/>
    <property type="match status" value="1"/>
</dbReference>
<evidence type="ECO:0000313" key="2">
    <source>
        <dbReference type="EMBL" id="UXE63245.1"/>
    </source>
</evidence>
<sequence length="140" mass="15579">MEPSSMLKVVLDSSVFTAAILSTNAESAPNKILQKWQQGDFTLVISPQLQEELVIVLLRKGVRLELVENLVTIIETLAIQIEGVYEATILDNIDPDDNMFLAAAYEAKADYLVSLDNHLLSLKFYHGTQILTLGLFLRTS</sequence>
<dbReference type="InterPro" id="IPR002716">
    <property type="entry name" value="PIN_dom"/>
</dbReference>
<dbReference type="EMBL" id="CP073041">
    <property type="protein sequence ID" value="UXE63245.1"/>
    <property type="molecule type" value="Genomic_DNA"/>
</dbReference>
<feature type="domain" description="PIN" evidence="1">
    <location>
        <begin position="7"/>
        <end position="121"/>
    </location>
</feature>
<dbReference type="PANTHER" id="PTHR34610:SF4">
    <property type="entry name" value="SLL8027 PROTEIN"/>
    <property type="match status" value="1"/>
</dbReference>
<dbReference type="InterPro" id="IPR002850">
    <property type="entry name" value="PIN_toxin-like"/>
</dbReference>
<dbReference type="Pfam" id="PF13470">
    <property type="entry name" value="PIN_3"/>
    <property type="match status" value="1"/>
</dbReference>
<dbReference type="SMART" id="SM00670">
    <property type="entry name" value="PINc"/>
    <property type="match status" value="1"/>
</dbReference>
<dbReference type="AlphaFoldDB" id="A0A977L2K3"/>
<accession>A0A977L2K3</accession>
<dbReference type="Proteomes" id="UP001065613">
    <property type="component" value="Chromosome"/>
</dbReference>